<accession>A0A3N4IZZ0</accession>
<gene>
    <name evidence="2" type="ORF">L873DRAFT_1848213</name>
</gene>
<dbReference type="Proteomes" id="UP000276215">
    <property type="component" value="Unassembled WGS sequence"/>
</dbReference>
<dbReference type="AlphaFoldDB" id="A0A3N4IZZ0"/>
<keyword evidence="3" id="KW-1185">Reference proteome</keyword>
<dbReference type="GO" id="GO:0008840">
    <property type="term" value="F:4-hydroxy-tetrahydrodipicolinate synthase activity"/>
    <property type="evidence" value="ECO:0007669"/>
    <property type="project" value="TreeGrafter"/>
</dbReference>
<dbReference type="PANTHER" id="PTHR12128">
    <property type="entry name" value="DIHYDRODIPICOLINATE SYNTHASE"/>
    <property type="match status" value="1"/>
</dbReference>
<keyword evidence="1" id="KW-1133">Transmembrane helix</keyword>
<dbReference type="SUPFAM" id="SSF51569">
    <property type="entry name" value="Aldolase"/>
    <property type="match status" value="1"/>
</dbReference>
<evidence type="ECO:0000313" key="2">
    <source>
        <dbReference type="EMBL" id="RPA91569.1"/>
    </source>
</evidence>
<dbReference type="Gene3D" id="3.20.20.70">
    <property type="entry name" value="Aldolase class I"/>
    <property type="match status" value="1"/>
</dbReference>
<dbReference type="STRING" id="1336337.A0A3N4IZZ0"/>
<dbReference type="InterPro" id="IPR002220">
    <property type="entry name" value="DapA-like"/>
</dbReference>
<dbReference type="EMBL" id="ML120493">
    <property type="protein sequence ID" value="RPA91569.1"/>
    <property type="molecule type" value="Genomic_DNA"/>
</dbReference>
<feature type="transmembrane region" description="Helical" evidence="1">
    <location>
        <begin position="12"/>
        <end position="36"/>
    </location>
</feature>
<sequence length="181" mass="19405">MAEFLNESAAAGAGWGLVLALGYFATATTTTTLASVTTKLSPSIFRALAAHPNIIGSKLSHGDISIHAQIALDPEIDHSKFHLFTGLGQQLFLALQVGYSVAIDGLLAIFPKTVVHLYNLVTRTKAMDQETLDRVRELQYRVSCTEELIVKFGTVGFKEAMAGVLSFGEPDGGRLPLARGM</sequence>
<proteinExistence type="predicted"/>
<dbReference type="InterPro" id="IPR013785">
    <property type="entry name" value="Aldolase_TIM"/>
</dbReference>
<organism evidence="2 3">
    <name type="scientific">Choiromyces venosus 120613-1</name>
    <dbReference type="NCBI Taxonomy" id="1336337"/>
    <lineage>
        <taxon>Eukaryota</taxon>
        <taxon>Fungi</taxon>
        <taxon>Dikarya</taxon>
        <taxon>Ascomycota</taxon>
        <taxon>Pezizomycotina</taxon>
        <taxon>Pezizomycetes</taxon>
        <taxon>Pezizales</taxon>
        <taxon>Tuberaceae</taxon>
        <taxon>Choiromyces</taxon>
    </lineage>
</organism>
<name>A0A3N4IZZ0_9PEZI</name>
<evidence type="ECO:0000313" key="3">
    <source>
        <dbReference type="Proteomes" id="UP000276215"/>
    </source>
</evidence>
<evidence type="ECO:0000256" key="1">
    <source>
        <dbReference type="SAM" id="Phobius"/>
    </source>
</evidence>
<dbReference type="PANTHER" id="PTHR12128:SF68">
    <property type="entry name" value="DIHYDRODIPICOLINATE SYNTHETASE"/>
    <property type="match status" value="1"/>
</dbReference>
<keyword evidence="1" id="KW-0472">Membrane</keyword>
<protein>
    <submittedName>
        <fullName evidence="2">Uncharacterized protein</fullName>
    </submittedName>
</protein>
<keyword evidence="1" id="KW-0812">Transmembrane</keyword>
<dbReference type="OrthoDB" id="191315at2759"/>
<reference evidence="2 3" key="1">
    <citation type="journal article" date="2018" name="Nat. Ecol. Evol.">
        <title>Pezizomycetes genomes reveal the molecular basis of ectomycorrhizal truffle lifestyle.</title>
        <authorList>
            <person name="Murat C."/>
            <person name="Payen T."/>
            <person name="Noel B."/>
            <person name="Kuo A."/>
            <person name="Morin E."/>
            <person name="Chen J."/>
            <person name="Kohler A."/>
            <person name="Krizsan K."/>
            <person name="Balestrini R."/>
            <person name="Da Silva C."/>
            <person name="Montanini B."/>
            <person name="Hainaut M."/>
            <person name="Levati E."/>
            <person name="Barry K.W."/>
            <person name="Belfiori B."/>
            <person name="Cichocki N."/>
            <person name="Clum A."/>
            <person name="Dockter R.B."/>
            <person name="Fauchery L."/>
            <person name="Guy J."/>
            <person name="Iotti M."/>
            <person name="Le Tacon F."/>
            <person name="Lindquist E.A."/>
            <person name="Lipzen A."/>
            <person name="Malagnac F."/>
            <person name="Mello A."/>
            <person name="Molinier V."/>
            <person name="Miyauchi S."/>
            <person name="Poulain J."/>
            <person name="Riccioni C."/>
            <person name="Rubini A."/>
            <person name="Sitrit Y."/>
            <person name="Splivallo R."/>
            <person name="Traeger S."/>
            <person name="Wang M."/>
            <person name="Zifcakova L."/>
            <person name="Wipf D."/>
            <person name="Zambonelli A."/>
            <person name="Paolocci F."/>
            <person name="Nowrousian M."/>
            <person name="Ottonello S."/>
            <person name="Baldrian P."/>
            <person name="Spatafora J.W."/>
            <person name="Henrissat B."/>
            <person name="Nagy L.G."/>
            <person name="Aury J.M."/>
            <person name="Wincker P."/>
            <person name="Grigoriev I.V."/>
            <person name="Bonfante P."/>
            <person name="Martin F.M."/>
        </authorList>
    </citation>
    <scope>NUCLEOTIDE SEQUENCE [LARGE SCALE GENOMIC DNA]</scope>
    <source>
        <strain evidence="2 3">120613-1</strain>
    </source>
</reference>